<dbReference type="Pfam" id="PF01490">
    <property type="entry name" value="Aa_trans"/>
    <property type="match status" value="1"/>
</dbReference>
<reference evidence="8 9" key="1">
    <citation type="journal article" date="2024" name="Science">
        <title>Giant polyketide synthase enzymes in the biosynthesis of giant marine polyether toxins.</title>
        <authorList>
            <person name="Fallon T.R."/>
            <person name="Shende V.V."/>
            <person name="Wierzbicki I.H."/>
            <person name="Pendleton A.L."/>
            <person name="Watervoot N.F."/>
            <person name="Auber R.P."/>
            <person name="Gonzalez D.J."/>
            <person name="Wisecaver J.H."/>
            <person name="Moore B.S."/>
        </authorList>
    </citation>
    <scope>NUCLEOTIDE SEQUENCE [LARGE SCALE GENOMIC DNA]</scope>
    <source>
        <strain evidence="8 9">12B1</strain>
    </source>
</reference>
<feature type="transmembrane region" description="Helical" evidence="6">
    <location>
        <begin position="390"/>
        <end position="415"/>
    </location>
</feature>
<dbReference type="GO" id="GO:0016020">
    <property type="term" value="C:membrane"/>
    <property type="evidence" value="ECO:0007669"/>
    <property type="project" value="UniProtKB-SubCell"/>
</dbReference>
<feature type="transmembrane region" description="Helical" evidence="6">
    <location>
        <begin position="275"/>
        <end position="293"/>
    </location>
</feature>
<evidence type="ECO:0000313" key="8">
    <source>
        <dbReference type="EMBL" id="KAL1528662.1"/>
    </source>
</evidence>
<feature type="transmembrane region" description="Helical" evidence="6">
    <location>
        <begin position="460"/>
        <end position="481"/>
    </location>
</feature>
<evidence type="ECO:0000256" key="2">
    <source>
        <dbReference type="ARBA" id="ARBA00022692"/>
    </source>
</evidence>
<comment type="caution">
    <text evidence="8">The sequence shown here is derived from an EMBL/GenBank/DDBJ whole genome shotgun (WGS) entry which is preliminary data.</text>
</comment>
<feature type="transmembrane region" description="Helical" evidence="6">
    <location>
        <begin position="245"/>
        <end position="263"/>
    </location>
</feature>
<protein>
    <recommendedName>
        <fullName evidence="7">Amino acid transporter transmembrane domain-containing protein</fullName>
    </recommendedName>
</protein>
<feature type="region of interest" description="Disordered" evidence="5">
    <location>
        <begin position="1"/>
        <end position="48"/>
    </location>
</feature>
<evidence type="ECO:0000256" key="6">
    <source>
        <dbReference type="SAM" id="Phobius"/>
    </source>
</evidence>
<feature type="transmembrane region" description="Helical" evidence="6">
    <location>
        <begin position="313"/>
        <end position="336"/>
    </location>
</feature>
<gene>
    <name evidence="8" type="ORF">AB1Y20_009999</name>
</gene>
<feature type="transmembrane region" description="Helical" evidence="6">
    <location>
        <begin position="131"/>
        <end position="151"/>
    </location>
</feature>
<comment type="subcellular location">
    <subcellularLocation>
        <location evidence="1">Membrane</location>
        <topology evidence="1">Multi-pass membrane protein</topology>
    </subcellularLocation>
</comment>
<name>A0AB34K665_PRYPA</name>
<keyword evidence="9" id="KW-1185">Reference proteome</keyword>
<dbReference type="InterPro" id="IPR013057">
    <property type="entry name" value="AA_transpt_TM"/>
</dbReference>
<dbReference type="EMBL" id="JBGBPQ010000002">
    <property type="protein sequence ID" value="KAL1528662.1"/>
    <property type="molecule type" value="Genomic_DNA"/>
</dbReference>
<proteinExistence type="predicted"/>
<keyword evidence="4 6" id="KW-0472">Membrane</keyword>
<feature type="transmembrane region" description="Helical" evidence="6">
    <location>
        <begin position="157"/>
        <end position="182"/>
    </location>
</feature>
<feature type="domain" description="Amino acid transporter transmembrane" evidence="7">
    <location>
        <begin position="132"/>
        <end position="512"/>
    </location>
</feature>
<evidence type="ECO:0000256" key="5">
    <source>
        <dbReference type="SAM" id="MobiDB-lite"/>
    </source>
</evidence>
<feature type="compositionally biased region" description="Polar residues" evidence="5">
    <location>
        <begin position="29"/>
        <end position="48"/>
    </location>
</feature>
<keyword evidence="3 6" id="KW-1133">Transmembrane helix</keyword>
<feature type="transmembrane region" description="Helical" evidence="6">
    <location>
        <begin position="203"/>
        <end position="225"/>
    </location>
</feature>
<evidence type="ECO:0000256" key="1">
    <source>
        <dbReference type="ARBA" id="ARBA00004141"/>
    </source>
</evidence>
<feature type="transmembrane region" description="Helical" evidence="6">
    <location>
        <begin position="493"/>
        <end position="521"/>
    </location>
</feature>
<feature type="transmembrane region" description="Helical" evidence="6">
    <location>
        <begin position="348"/>
        <end position="370"/>
    </location>
</feature>
<dbReference type="PANTHER" id="PTHR22950:SF666">
    <property type="entry name" value="VACUOLAR AMINO ACID TRANSPORTER 4"/>
    <property type="match status" value="1"/>
</dbReference>
<evidence type="ECO:0000259" key="7">
    <source>
        <dbReference type="Pfam" id="PF01490"/>
    </source>
</evidence>
<feature type="transmembrane region" description="Helical" evidence="6">
    <location>
        <begin position="436"/>
        <end position="454"/>
    </location>
</feature>
<dbReference type="PANTHER" id="PTHR22950">
    <property type="entry name" value="AMINO ACID TRANSPORTER"/>
    <property type="match status" value="1"/>
</dbReference>
<dbReference type="GO" id="GO:0015179">
    <property type="term" value="F:L-amino acid transmembrane transporter activity"/>
    <property type="evidence" value="ECO:0007669"/>
    <property type="project" value="TreeGrafter"/>
</dbReference>
<dbReference type="Proteomes" id="UP001515480">
    <property type="component" value="Unassembled WGS sequence"/>
</dbReference>
<dbReference type="AlphaFoldDB" id="A0AB34K665"/>
<evidence type="ECO:0000256" key="4">
    <source>
        <dbReference type="ARBA" id="ARBA00023136"/>
    </source>
</evidence>
<sequence length="524" mass="54923">MSHFMYANMPGDSSDEEASPANAAPATRRNISSGIHSQTNPQFGSTPVTGSIRTSATFDGALPSISKGVTNLIDASLSVHNISLYTNILSSSGHLEAGHLLSDSPVDLGALSAHMTEPVVKPLTASLHAHIFFAVIKSYVGPAILYLPHAFNNGGMLASALTIPMLGALVSVTFSGLAQCHISSPGFPTYGDMAQLALGKTGYIAVQTALCVAQLATCTSYYMFVSRNVRDSLELLGCHSFSSQQIIPALVIIFTPMALVKSIRHLAITNIIADLLILGGLSFVAYYATAVLASNDGEPAAPVERLFNPHGFLLFLGTSCFTFEGSGLMIPIVSSLEPEYKSHFSPIFHRAMLTTVLLFSSFGALCYSTFGSSVILPVTLNVDAGVGPGVAIRLGYSIAVVFTYPLQLLPIADILEAAISHPPAPCATITSLARRLLSRLLLIALTCLVAIFGAAEFDHFISLVGATCGVPLAFVLPNLIYLKLAPALGCAVVWRLVAARIGVVVGIFGVIAGGGAALASWSQR</sequence>
<keyword evidence="2 6" id="KW-0812">Transmembrane</keyword>
<evidence type="ECO:0000313" key="9">
    <source>
        <dbReference type="Proteomes" id="UP001515480"/>
    </source>
</evidence>
<organism evidence="8 9">
    <name type="scientific">Prymnesium parvum</name>
    <name type="common">Toxic golden alga</name>
    <dbReference type="NCBI Taxonomy" id="97485"/>
    <lineage>
        <taxon>Eukaryota</taxon>
        <taxon>Haptista</taxon>
        <taxon>Haptophyta</taxon>
        <taxon>Prymnesiophyceae</taxon>
        <taxon>Prymnesiales</taxon>
        <taxon>Prymnesiaceae</taxon>
        <taxon>Prymnesium</taxon>
    </lineage>
</organism>
<evidence type="ECO:0000256" key="3">
    <source>
        <dbReference type="ARBA" id="ARBA00022989"/>
    </source>
</evidence>
<accession>A0AB34K665</accession>